<dbReference type="Proteomes" id="UP001597361">
    <property type="component" value="Unassembled WGS sequence"/>
</dbReference>
<protein>
    <submittedName>
        <fullName evidence="1">DUF6503 family protein</fullName>
    </submittedName>
</protein>
<dbReference type="InterPro" id="IPR045444">
    <property type="entry name" value="DUF6503"/>
</dbReference>
<comment type="caution">
    <text evidence="1">The sequence shown here is derived from an EMBL/GenBank/DDBJ whole genome shotgun (WGS) entry which is preliminary data.</text>
</comment>
<sequence length="242" mass="27851">MRNILILLIAFSVLLSCKQRTEVEKIIDQAILAHGGEIFEKAKISFDFRNRHYTIFKSQGSFEYTREFSDSSGQVKDVLNNGGFTRKVNGEIVRLEEEREKAFSNSVNSVAYFAFLPYGLNDPAVFKTYIGETEIEGNNYHLVKVTFSEEGGGEDFEDEFLYWINQDTFLMDYLAYSYHTDGGGVRFRKAIRHHKINGLILQDYENYKPRDGAKSVEEMGTLYKAGELELLSEILLERVEVE</sequence>
<evidence type="ECO:0000313" key="1">
    <source>
        <dbReference type="EMBL" id="MFD2037001.1"/>
    </source>
</evidence>
<dbReference type="EMBL" id="JBHUHR010000046">
    <property type="protein sequence ID" value="MFD2037001.1"/>
    <property type="molecule type" value="Genomic_DNA"/>
</dbReference>
<evidence type="ECO:0000313" key="2">
    <source>
        <dbReference type="Proteomes" id="UP001597361"/>
    </source>
</evidence>
<keyword evidence="2" id="KW-1185">Reference proteome</keyword>
<accession>A0ABW4VTJ2</accession>
<gene>
    <name evidence="1" type="ORF">ACFSKL_19510</name>
</gene>
<reference evidence="2" key="1">
    <citation type="journal article" date="2019" name="Int. J. Syst. Evol. Microbiol.">
        <title>The Global Catalogue of Microorganisms (GCM) 10K type strain sequencing project: providing services to taxonomists for standard genome sequencing and annotation.</title>
        <authorList>
            <consortium name="The Broad Institute Genomics Platform"/>
            <consortium name="The Broad Institute Genome Sequencing Center for Infectious Disease"/>
            <person name="Wu L."/>
            <person name="Ma J."/>
        </authorList>
    </citation>
    <scope>NUCLEOTIDE SEQUENCE [LARGE SCALE GENOMIC DNA]</scope>
    <source>
        <strain evidence="2">CGMCC 1.15180</strain>
    </source>
</reference>
<dbReference type="Pfam" id="PF20113">
    <property type="entry name" value="DUF6503"/>
    <property type="match status" value="1"/>
</dbReference>
<dbReference type="RefSeq" id="WP_376888548.1">
    <property type="nucleotide sequence ID" value="NZ_JBHUHR010000046.1"/>
</dbReference>
<organism evidence="1 2">
    <name type="scientific">Belliella marina</name>
    <dbReference type="NCBI Taxonomy" id="1644146"/>
    <lineage>
        <taxon>Bacteria</taxon>
        <taxon>Pseudomonadati</taxon>
        <taxon>Bacteroidota</taxon>
        <taxon>Cytophagia</taxon>
        <taxon>Cytophagales</taxon>
        <taxon>Cyclobacteriaceae</taxon>
        <taxon>Belliella</taxon>
    </lineage>
</organism>
<proteinExistence type="predicted"/>
<dbReference type="PROSITE" id="PS51257">
    <property type="entry name" value="PROKAR_LIPOPROTEIN"/>
    <property type="match status" value="1"/>
</dbReference>
<name>A0ABW4VTJ2_9BACT</name>